<evidence type="ECO:0000256" key="1">
    <source>
        <dbReference type="SAM" id="Phobius"/>
    </source>
</evidence>
<dbReference type="EMBL" id="JARIHO010000006">
    <property type="protein sequence ID" value="KAJ7359092.1"/>
    <property type="molecule type" value="Genomic_DNA"/>
</dbReference>
<accession>A0AAD7AHE6</accession>
<evidence type="ECO:0000313" key="3">
    <source>
        <dbReference type="Proteomes" id="UP001218218"/>
    </source>
</evidence>
<dbReference type="Proteomes" id="UP001218218">
    <property type="component" value="Unassembled WGS sequence"/>
</dbReference>
<comment type="caution">
    <text evidence="2">The sequence shown here is derived from an EMBL/GenBank/DDBJ whole genome shotgun (WGS) entry which is preliminary data.</text>
</comment>
<feature type="transmembrane region" description="Helical" evidence="1">
    <location>
        <begin position="95"/>
        <end position="113"/>
    </location>
</feature>
<keyword evidence="1" id="KW-0472">Membrane</keyword>
<protein>
    <submittedName>
        <fullName evidence="2">Uncharacterized protein</fullName>
    </submittedName>
</protein>
<feature type="non-terminal residue" evidence="2">
    <location>
        <position position="246"/>
    </location>
</feature>
<proteinExistence type="predicted"/>
<keyword evidence="1" id="KW-1133">Transmembrane helix</keyword>
<feature type="non-terminal residue" evidence="2">
    <location>
        <position position="1"/>
    </location>
</feature>
<gene>
    <name evidence="2" type="ORF">DFH08DRAFT_636081</name>
</gene>
<evidence type="ECO:0000313" key="2">
    <source>
        <dbReference type="EMBL" id="KAJ7359092.1"/>
    </source>
</evidence>
<organism evidence="2 3">
    <name type="scientific">Mycena albidolilacea</name>
    <dbReference type="NCBI Taxonomy" id="1033008"/>
    <lineage>
        <taxon>Eukaryota</taxon>
        <taxon>Fungi</taxon>
        <taxon>Dikarya</taxon>
        <taxon>Basidiomycota</taxon>
        <taxon>Agaricomycotina</taxon>
        <taxon>Agaricomycetes</taxon>
        <taxon>Agaricomycetidae</taxon>
        <taxon>Agaricales</taxon>
        <taxon>Marasmiineae</taxon>
        <taxon>Mycenaceae</taxon>
        <taxon>Mycena</taxon>
    </lineage>
</organism>
<feature type="transmembrane region" description="Helical" evidence="1">
    <location>
        <begin position="173"/>
        <end position="203"/>
    </location>
</feature>
<name>A0AAD7AHE6_9AGAR</name>
<keyword evidence="3" id="KW-1185">Reference proteome</keyword>
<dbReference type="AlphaFoldDB" id="A0AAD7AHE6"/>
<sequence>FLFDFVPRQLYLHLLLRIPSLYFSRVTRIFEDARLSLPDIKRMARANADQWNTSENAIWQLSTQTPDQMPLPRSLLNFRSSWESFIDSLMREWKTFNIISVLLMSAILTMLQIEAASHPIIRTSALFSLICALMSLLYGCMYIIRFGTMRKMHKASSFATEAQKGTTSIWWNIWVLLAMPAVWLAWSIIMFLTCIMSFIWLSGSSQDSVDLVLSPRAALGPRIALTVVFFLGVIYFGLIVGTFHRY</sequence>
<reference evidence="2" key="1">
    <citation type="submission" date="2023-03" db="EMBL/GenBank/DDBJ databases">
        <title>Massive genome expansion in bonnet fungi (Mycena s.s.) driven by repeated elements and novel gene families across ecological guilds.</title>
        <authorList>
            <consortium name="Lawrence Berkeley National Laboratory"/>
            <person name="Harder C.B."/>
            <person name="Miyauchi S."/>
            <person name="Viragh M."/>
            <person name="Kuo A."/>
            <person name="Thoen E."/>
            <person name="Andreopoulos B."/>
            <person name="Lu D."/>
            <person name="Skrede I."/>
            <person name="Drula E."/>
            <person name="Henrissat B."/>
            <person name="Morin E."/>
            <person name="Kohler A."/>
            <person name="Barry K."/>
            <person name="LaButti K."/>
            <person name="Morin E."/>
            <person name="Salamov A."/>
            <person name="Lipzen A."/>
            <person name="Mereny Z."/>
            <person name="Hegedus B."/>
            <person name="Baldrian P."/>
            <person name="Stursova M."/>
            <person name="Weitz H."/>
            <person name="Taylor A."/>
            <person name="Grigoriev I.V."/>
            <person name="Nagy L.G."/>
            <person name="Martin F."/>
            <person name="Kauserud H."/>
        </authorList>
    </citation>
    <scope>NUCLEOTIDE SEQUENCE</scope>
    <source>
        <strain evidence="2">CBHHK002</strain>
    </source>
</reference>
<feature type="transmembrane region" description="Helical" evidence="1">
    <location>
        <begin position="125"/>
        <end position="144"/>
    </location>
</feature>
<keyword evidence="1" id="KW-0812">Transmembrane</keyword>
<feature type="transmembrane region" description="Helical" evidence="1">
    <location>
        <begin position="223"/>
        <end position="243"/>
    </location>
</feature>